<accession>A0A382BBT6</accession>
<dbReference type="Pfam" id="PF00696">
    <property type="entry name" value="AA_kinase"/>
    <property type="match status" value="1"/>
</dbReference>
<dbReference type="PROSITE" id="PS00902">
    <property type="entry name" value="GLUTAMATE_5_KINASE"/>
    <property type="match status" value="1"/>
</dbReference>
<feature type="domain" description="PUA" evidence="8">
    <location>
        <begin position="276"/>
        <end position="350"/>
    </location>
</feature>
<keyword evidence="5" id="KW-0547">Nucleotide-binding</keyword>
<feature type="non-terminal residue" evidence="9">
    <location>
        <position position="351"/>
    </location>
</feature>
<keyword evidence="1" id="KW-0963">Cytoplasm</keyword>
<dbReference type="GO" id="GO:0003723">
    <property type="term" value="F:RNA binding"/>
    <property type="evidence" value="ECO:0007669"/>
    <property type="project" value="InterPro"/>
</dbReference>
<keyword evidence="2" id="KW-0028">Amino-acid biosynthesis</keyword>
<dbReference type="InterPro" id="IPR001048">
    <property type="entry name" value="Asp/Glu/Uridylate_kinase"/>
</dbReference>
<dbReference type="Gene3D" id="2.30.130.10">
    <property type="entry name" value="PUA domain"/>
    <property type="match status" value="1"/>
</dbReference>
<evidence type="ECO:0000256" key="1">
    <source>
        <dbReference type="ARBA" id="ARBA00022490"/>
    </source>
</evidence>
<dbReference type="PANTHER" id="PTHR43654">
    <property type="entry name" value="GLUTAMATE 5-KINASE"/>
    <property type="match status" value="1"/>
</dbReference>
<dbReference type="PIRSF" id="PIRSF000729">
    <property type="entry name" value="GK"/>
    <property type="match status" value="1"/>
</dbReference>
<dbReference type="InterPro" id="IPR036974">
    <property type="entry name" value="PUA_sf"/>
</dbReference>
<dbReference type="CDD" id="cd21157">
    <property type="entry name" value="PUA_G5K"/>
    <property type="match status" value="1"/>
</dbReference>
<dbReference type="InterPro" id="IPR002478">
    <property type="entry name" value="PUA"/>
</dbReference>
<sequence>MISKYKRLVIKIGSTSIIEDNTKKIKSYWLTSLCSDIANLHRTKKIVIVCSGAIALGTQIIRNKKIFRRLEDKQAAAAVGQIELAQQWKQKLKKHNINAAQILLTLDDSEIRRRYLNARKTINALHTNNVIPIINENDTVATEEIRYGDNDRLAARVAQMIDADLLVLLSDIDGLYSTNPLKDDKAKKIKEVFQIDKNIEKMASSQSSNIGSGGMTTKVWAAKMCMSNGCSTIITNSDKKHPLLGITSKNATLFHAQNSAVSSRKQWLLNHLHPSGSLIVDDGAIKAIKQNKSLLPTGVIDIKGKFSRGDIITILATNNNKIGIGVSAYDVSEAKKIMGKNSRDISKILGY</sequence>
<evidence type="ECO:0000256" key="4">
    <source>
        <dbReference type="ARBA" id="ARBA00022679"/>
    </source>
</evidence>
<evidence type="ECO:0000259" key="8">
    <source>
        <dbReference type="SMART" id="SM00359"/>
    </source>
</evidence>
<dbReference type="Gene3D" id="3.40.1160.10">
    <property type="entry name" value="Acetylglutamate kinase-like"/>
    <property type="match status" value="2"/>
</dbReference>
<dbReference type="SUPFAM" id="SSF88697">
    <property type="entry name" value="PUA domain-like"/>
    <property type="match status" value="1"/>
</dbReference>
<dbReference type="NCBIfam" id="TIGR01027">
    <property type="entry name" value="proB"/>
    <property type="match status" value="1"/>
</dbReference>
<keyword evidence="4" id="KW-0808">Transferase</keyword>
<evidence type="ECO:0000313" key="9">
    <source>
        <dbReference type="EMBL" id="SVB10677.1"/>
    </source>
</evidence>
<dbReference type="GO" id="GO:0005524">
    <property type="term" value="F:ATP binding"/>
    <property type="evidence" value="ECO:0007669"/>
    <property type="project" value="UniProtKB-KW"/>
</dbReference>
<evidence type="ECO:0000256" key="7">
    <source>
        <dbReference type="ARBA" id="ARBA00022840"/>
    </source>
</evidence>
<feature type="non-terminal residue" evidence="9">
    <location>
        <position position="1"/>
    </location>
</feature>
<reference evidence="9" key="1">
    <citation type="submission" date="2018-05" db="EMBL/GenBank/DDBJ databases">
        <authorList>
            <person name="Lanie J.A."/>
            <person name="Ng W.-L."/>
            <person name="Kazmierczak K.M."/>
            <person name="Andrzejewski T.M."/>
            <person name="Davidsen T.M."/>
            <person name="Wayne K.J."/>
            <person name="Tettelin H."/>
            <person name="Glass J.I."/>
            <person name="Rusch D."/>
            <person name="Podicherti R."/>
            <person name="Tsui H.-C.T."/>
            <person name="Winkler M.E."/>
        </authorList>
    </citation>
    <scope>NUCLEOTIDE SEQUENCE</scope>
</reference>
<proteinExistence type="inferred from homology"/>
<dbReference type="GO" id="GO:0008652">
    <property type="term" value="P:amino acid biosynthetic process"/>
    <property type="evidence" value="ECO:0007669"/>
    <property type="project" value="UniProtKB-KW"/>
</dbReference>
<keyword evidence="6" id="KW-0418">Kinase</keyword>
<evidence type="ECO:0000256" key="2">
    <source>
        <dbReference type="ARBA" id="ARBA00022605"/>
    </source>
</evidence>
<dbReference type="InterPro" id="IPR011529">
    <property type="entry name" value="Glu_5kinase"/>
</dbReference>
<keyword evidence="7" id="KW-0067">ATP-binding</keyword>
<evidence type="ECO:0000256" key="5">
    <source>
        <dbReference type="ARBA" id="ARBA00022741"/>
    </source>
</evidence>
<dbReference type="GO" id="GO:0005829">
    <property type="term" value="C:cytosol"/>
    <property type="evidence" value="ECO:0007669"/>
    <property type="project" value="TreeGrafter"/>
</dbReference>
<name>A0A382BBT6_9ZZZZ</name>
<dbReference type="GO" id="GO:0004349">
    <property type="term" value="F:glutamate 5-kinase activity"/>
    <property type="evidence" value="ECO:0007669"/>
    <property type="project" value="InterPro"/>
</dbReference>
<dbReference type="InterPro" id="IPR001057">
    <property type="entry name" value="Glu/AcGlu_kinase"/>
</dbReference>
<dbReference type="PROSITE" id="PS50890">
    <property type="entry name" value="PUA"/>
    <property type="match status" value="1"/>
</dbReference>
<evidence type="ECO:0000256" key="6">
    <source>
        <dbReference type="ARBA" id="ARBA00022777"/>
    </source>
</evidence>
<dbReference type="EMBL" id="UINC01028886">
    <property type="protein sequence ID" value="SVB10677.1"/>
    <property type="molecule type" value="Genomic_DNA"/>
</dbReference>
<dbReference type="PRINTS" id="PR00474">
    <property type="entry name" value="GLU5KINASE"/>
</dbReference>
<dbReference type="FunFam" id="3.40.1160.10:FF:000018">
    <property type="entry name" value="Glutamate 5-kinase"/>
    <property type="match status" value="1"/>
</dbReference>
<dbReference type="InterPro" id="IPR019797">
    <property type="entry name" value="Glutamate_5-kinase_CS"/>
</dbReference>
<dbReference type="InterPro" id="IPR005715">
    <property type="entry name" value="Glu_5kinase/COase_Synthase"/>
</dbReference>
<gene>
    <name evidence="9" type="ORF">METZ01_LOCUS163531</name>
</gene>
<dbReference type="InterPro" id="IPR041739">
    <property type="entry name" value="G5K_ProB"/>
</dbReference>
<dbReference type="InterPro" id="IPR015947">
    <property type="entry name" value="PUA-like_sf"/>
</dbReference>
<organism evidence="9">
    <name type="scientific">marine metagenome</name>
    <dbReference type="NCBI Taxonomy" id="408172"/>
    <lineage>
        <taxon>unclassified sequences</taxon>
        <taxon>metagenomes</taxon>
        <taxon>ecological metagenomes</taxon>
    </lineage>
</organism>
<evidence type="ECO:0000256" key="3">
    <source>
        <dbReference type="ARBA" id="ARBA00022650"/>
    </source>
</evidence>
<dbReference type="CDD" id="cd04242">
    <property type="entry name" value="AAK_G5K_ProB"/>
    <property type="match status" value="1"/>
</dbReference>
<protein>
    <recommendedName>
        <fullName evidence="8">PUA domain-containing protein</fullName>
    </recommendedName>
</protein>
<dbReference type="Pfam" id="PF01472">
    <property type="entry name" value="PUA"/>
    <property type="match status" value="1"/>
</dbReference>
<dbReference type="SMART" id="SM00359">
    <property type="entry name" value="PUA"/>
    <property type="match status" value="1"/>
</dbReference>
<dbReference type="HAMAP" id="MF_00456">
    <property type="entry name" value="ProB"/>
    <property type="match status" value="1"/>
</dbReference>
<dbReference type="PANTHER" id="PTHR43654:SF1">
    <property type="entry name" value="ISOPENTENYL PHOSPHATE KINASE"/>
    <property type="match status" value="1"/>
</dbReference>
<dbReference type="InterPro" id="IPR036393">
    <property type="entry name" value="AceGlu_kinase-like_sf"/>
</dbReference>
<keyword evidence="3" id="KW-0641">Proline biosynthesis</keyword>
<dbReference type="AlphaFoldDB" id="A0A382BBT6"/>
<dbReference type="SUPFAM" id="SSF53633">
    <property type="entry name" value="Carbamate kinase-like"/>
    <property type="match status" value="1"/>
</dbReference>